<proteinExistence type="predicted"/>
<evidence type="ECO:0000256" key="1">
    <source>
        <dbReference type="SAM" id="MobiDB-lite"/>
    </source>
</evidence>
<dbReference type="Proteomes" id="UP000756921">
    <property type="component" value="Unassembled WGS sequence"/>
</dbReference>
<name>A0A9P6KPQ2_9PLEO</name>
<protein>
    <submittedName>
        <fullName evidence="2">Uncharacterized protein</fullName>
    </submittedName>
</protein>
<reference evidence="2" key="1">
    <citation type="journal article" date="2020" name="Mol. Plant Microbe Interact.">
        <title>Genome Sequence of the Biocontrol Agent Coniothyrium minitans strain Conio (IMI 134523).</title>
        <authorList>
            <person name="Patel D."/>
            <person name="Shittu T.A."/>
            <person name="Baroncelli R."/>
            <person name="Muthumeenakshi S."/>
            <person name="Osborne T.H."/>
            <person name="Janganan T.K."/>
            <person name="Sreenivasaprasad S."/>
        </authorList>
    </citation>
    <scope>NUCLEOTIDE SEQUENCE</scope>
    <source>
        <strain evidence="2">Conio</strain>
    </source>
</reference>
<organism evidence="2 3">
    <name type="scientific">Paraphaeosphaeria minitans</name>
    <dbReference type="NCBI Taxonomy" id="565426"/>
    <lineage>
        <taxon>Eukaryota</taxon>
        <taxon>Fungi</taxon>
        <taxon>Dikarya</taxon>
        <taxon>Ascomycota</taxon>
        <taxon>Pezizomycotina</taxon>
        <taxon>Dothideomycetes</taxon>
        <taxon>Pleosporomycetidae</taxon>
        <taxon>Pleosporales</taxon>
        <taxon>Massarineae</taxon>
        <taxon>Didymosphaeriaceae</taxon>
        <taxon>Paraphaeosphaeria</taxon>
    </lineage>
</organism>
<feature type="region of interest" description="Disordered" evidence="1">
    <location>
        <begin position="1"/>
        <end position="180"/>
    </location>
</feature>
<sequence length="430" mass="45363">MGGRKPEPAVPAPAVAVEGEPTTCSSTGKRKRADTVHCAETNMDAPNPSVIAKGSEPQPRGSATPPPKNGLKAESDVPDVFMGADDAQSGGSVTPGTSAKDEAQKAEVPEMAPSTKDATSDGSVTPRATAKDKAKLKKTSSTYVPAKMSSIPANPSSAPAKQSSSPTKPSYAPAKSSSAPTARMSLWAGPVYIHFGDHEAIPDYAPPAMQFLKSYLPIAEGPQSDVAAAHHHPAAMRKVNDDPPQRVNSFNSKLQMQEQLPIQYESNLFRAWAIPNTGEPTRGGTSAFFLDRGHEGNFAKVGVLKFSVLTLERAPEGKGRFGLWVVMSQNWMDQKVLNKIHQAVLMRILEHMKELQEELKKQDAGIASNLQAASSPAGTSSAGATDETVNALITMARSAGLSDENILGLLKETAEEVGEKCGGDEGGLMV</sequence>
<dbReference type="OrthoDB" id="5371016at2759"/>
<comment type="caution">
    <text evidence="2">The sequence shown here is derived from an EMBL/GenBank/DDBJ whole genome shotgun (WGS) entry which is preliminary data.</text>
</comment>
<dbReference type="AlphaFoldDB" id="A0A9P6KPQ2"/>
<accession>A0A9P6KPQ2</accession>
<evidence type="ECO:0000313" key="3">
    <source>
        <dbReference type="Proteomes" id="UP000756921"/>
    </source>
</evidence>
<dbReference type="EMBL" id="WJXW01000007">
    <property type="protein sequence ID" value="KAF9734260.1"/>
    <property type="molecule type" value="Genomic_DNA"/>
</dbReference>
<feature type="compositionally biased region" description="Basic and acidic residues" evidence="1">
    <location>
        <begin position="99"/>
        <end position="108"/>
    </location>
</feature>
<feature type="compositionally biased region" description="Low complexity" evidence="1">
    <location>
        <begin position="12"/>
        <end position="21"/>
    </location>
</feature>
<feature type="compositionally biased region" description="Low complexity" evidence="1">
    <location>
        <begin position="149"/>
        <end position="180"/>
    </location>
</feature>
<keyword evidence="3" id="KW-1185">Reference proteome</keyword>
<gene>
    <name evidence="2" type="ORF">PMIN01_07163</name>
</gene>
<evidence type="ECO:0000313" key="2">
    <source>
        <dbReference type="EMBL" id="KAF9734260.1"/>
    </source>
</evidence>